<evidence type="ECO:0000256" key="7">
    <source>
        <dbReference type="ARBA" id="ARBA00022679"/>
    </source>
</evidence>
<organism evidence="10">
    <name type="scientific">hydrothermal vent metagenome</name>
    <dbReference type="NCBI Taxonomy" id="652676"/>
    <lineage>
        <taxon>unclassified sequences</taxon>
        <taxon>metagenomes</taxon>
        <taxon>ecological metagenomes</taxon>
    </lineage>
</organism>
<dbReference type="GO" id="GO:0008939">
    <property type="term" value="F:nicotinate-nucleotide-dimethylbenzimidazole phosphoribosyltransferase activity"/>
    <property type="evidence" value="ECO:0007669"/>
    <property type="project" value="UniProtKB-EC"/>
</dbReference>
<dbReference type="SUPFAM" id="SSF52733">
    <property type="entry name" value="Nicotinate mononucleotide:5,6-dimethylbenzimidazole phosphoribosyltransferase (CobT)"/>
    <property type="match status" value="1"/>
</dbReference>
<proteinExistence type="inferred from homology"/>
<dbReference type="CDD" id="cd02439">
    <property type="entry name" value="DMB-PRT_CobT"/>
    <property type="match status" value="1"/>
</dbReference>
<accession>A0A3B0W3S8</accession>
<dbReference type="AlphaFoldDB" id="A0A3B0W3S8"/>
<dbReference type="HAMAP" id="MF_00230">
    <property type="entry name" value="CobT"/>
    <property type="match status" value="1"/>
</dbReference>
<evidence type="ECO:0000256" key="3">
    <source>
        <dbReference type="ARBA" id="ARBA00011991"/>
    </source>
</evidence>
<dbReference type="FunFam" id="3.40.50.10210:FF:000001">
    <property type="entry name" value="Nicotinate-nucleotide--dimethylbenzimidazole phosphoribosyltransferase"/>
    <property type="match status" value="1"/>
</dbReference>
<keyword evidence="7 10" id="KW-0808">Transferase</keyword>
<dbReference type="EC" id="2.4.2.21" evidence="3"/>
<keyword evidence="6 10" id="KW-0328">Glycosyltransferase</keyword>
<evidence type="ECO:0000256" key="9">
    <source>
        <dbReference type="ARBA" id="ARBA00047340"/>
    </source>
</evidence>
<dbReference type="Gene3D" id="3.40.50.10210">
    <property type="match status" value="1"/>
</dbReference>
<evidence type="ECO:0000256" key="5">
    <source>
        <dbReference type="ARBA" id="ARBA00022573"/>
    </source>
</evidence>
<name>A0A3B0W3S8_9ZZZZ</name>
<dbReference type="Pfam" id="PF02277">
    <property type="entry name" value="DBI_PRT"/>
    <property type="match status" value="1"/>
</dbReference>
<evidence type="ECO:0000256" key="2">
    <source>
        <dbReference type="ARBA" id="ARBA00007110"/>
    </source>
</evidence>
<evidence type="ECO:0000256" key="1">
    <source>
        <dbReference type="ARBA" id="ARBA00005049"/>
    </source>
</evidence>
<evidence type="ECO:0000256" key="4">
    <source>
        <dbReference type="ARBA" id="ARBA00015486"/>
    </source>
</evidence>
<dbReference type="Gene3D" id="1.10.1610.10">
    <property type="match status" value="1"/>
</dbReference>
<dbReference type="EMBL" id="UOFB01000412">
    <property type="protein sequence ID" value="VAW49921.1"/>
    <property type="molecule type" value="Genomic_DNA"/>
</dbReference>
<protein>
    <recommendedName>
        <fullName evidence="4">Nicotinate-nucleotide--dimethylbenzimidazole phosphoribosyltransferase</fullName>
        <ecNumber evidence="3">2.4.2.21</ecNumber>
    </recommendedName>
    <alternativeName>
        <fullName evidence="8">N(1)-alpha-phosphoribosyltransferase</fullName>
    </alternativeName>
</protein>
<dbReference type="PANTHER" id="PTHR43463">
    <property type="entry name" value="NICOTINATE-NUCLEOTIDE--DIMETHYLBENZIMIDAZOLE PHOSPHORIBOSYLTRANSFERASE"/>
    <property type="match status" value="1"/>
</dbReference>
<dbReference type="UniPathway" id="UPA00061">
    <property type="reaction ID" value="UER00516"/>
</dbReference>
<comment type="pathway">
    <text evidence="1">Nucleoside biosynthesis; alpha-ribazole biosynthesis; alpha-ribazole from 5,6-dimethylbenzimidazole: step 1/2.</text>
</comment>
<evidence type="ECO:0000256" key="6">
    <source>
        <dbReference type="ARBA" id="ARBA00022676"/>
    </source>
</evidence>
<dbReference type="InterPro" id="IPR003200">
    <property type="entry name" value="Nict_dMeBzImd_PRibTrfase"/>
</dbReference>
<keyword evidence="5" id="KW-0169">Cobalamin biosynthesis</keyword>
<dbReference type="PANTHER" id="PTHR43463:SF1">
    <property type="entry name" value="NICOTINATE-NUCLEOTIDE--DIMETHYLBENZIMIDAZOLE PHOSPHORIBOSYLTRANSFERASE"/>
    <property type="match status" value="1"/>
</dbReference>
<comment type="catalytic activity">
    <reaction evidence="9">
        <text>5,6-dimethylbenzimidazole + nicotinate beta-D-ribonucleotide = alpha-ribazole 5'-phosphate + nicotinate + H(+)</text>
        <dbReference type="Rhea" id="RHEA:11196"/>
        <dbReference type="ChEBI" id="CHEBI:15378"/>
        <dbReference type="ChEBI" id="CHEBI:15890"/>
        <dbReference type="ChEBI" id="CHEBI:32544"/>
        <dbReference type="ChEBI" id="CHEBI:57502"/>
        <dbReference type="ChEBI" id="CHEBI:57918"/>
        <dbReference type="EC" id="2.4.2.21"/>
    </reaction>
</comment>
<dbReference type="InterPro" id="IPR017846">
    <property type="entry name" value="Nict_dMeBzImd_PRibTrfase_bact"/>
</dbReference>
<dbReference type="NCBIfam" id="NF000996">
    <property type="entry name" value="PRK00105.1"/>
    <property type="match status" value="1"/>
</dbReference>
<evidence type="ECO:0000256" key="8">
    <source>
        <dbReference type="ARBA" id="ARBA00030686"/>
    </source>
</evidence>
<sequence length="352" mass="36712">MFDVKEVSSKSEKEALARQSQLTKPQGSLGRLESLAVLLAGHQGRACPQIAAPWISIFAADHGVASEGVSAFPSVVTQEMVKNFSTGGAAIAVLAKANQAQFEVIDVGVLNDITQGGMQIFAHLQSCRVASGSFNFLQQPAMTAEMLNKAMAVGCHAVERALSAGADLFIAGEMGIGNTTSATAMIAQICNASVEEIVGLGTGINAAQKEVKVKVIGHALRTHERAFTTPLEVLRCVGGLEIAALVGAYLACAEKGLTMVIDGMITCAAALVVCEIAPSAKNWMVFSHQSVEPAQQCVFERLAVKPLLDLSLRLGEGSGAALSISIIKMACLLHEQMATFAEAGVSESEGVK</sequence>
<comment type="similarity">
    <text evidence="2">Belongs to the CobT family.</text>
</comment>
<dbReference type="InterPro" id="IPR036087">
    <property type="entry name" value="Nict_dMeBzImd_PRibTrfase_sf"/>
</dbReference>
<dbReference type="InterPro" id="IPR023195">
    <property type="entry name" value="Nict_dMeBzImd_PRibTrfase_N"/>
</dbReference>
<dbReference type="GO" id="GO:0009236">
    <property type="term" value="P:cobalamin biosynthetic process"/>
    <property type="evidence" value="ECO:0007669"/>
    <property type="project" value="UniProtKB-KW"/>
</dbReference>
<dbReference type="NCBIfam" id="TIGR03160">
    <property type="entry name" value="cobT_DBIPRT"/>
    <property type="match status" value="1"/>
</dbReference>
<reference evidence="10" key="1">
    <citation type="submission" date="2018-06" db="EMBL/GenBank/DDBJ databases">
        <authorList>
            <person name="Zhirakovskaya E."/>
        </authorList>
    </citation>
    <scope>NUCLEOTIDE SEQUENCE</scope>
</reference>
<evidence type="ECO:0000313" key="10">
    <source>
        <dbReference type="EMBL" id="VAW49921.1"/>
    </source>
</evidence>
<gene>
    <name evidence="10" type="ORF">MNBD_GAMMA04-35</name>
</gene>